<dbReference type="InterPro" id="IPR020904">
    <property type="entry name" value="Sc_DH/Rdtase_CS"/>
</dbReference>
<dbReference type="Proteomes" id="UP000766336">
    <property type="component" value="Unassembled WGS sequence"/>
</dbReference>
<evidence type="ECO:0000313" key="3">
    <source>
        <dbReference type="Proteomes" id="UP000766336"/>
    </source>
</evidence>
<sequence>MGKLLAITGGASGIGLGIAEAARAEGWRVAAADRAPAEGVTTLDVTDAGAVAEWIAGQTDLRGVVCSAGISASTPILDTEPEVFRRILDVNVTGSFLVAQAAAKAMVAGGKGGSIVLVASVSGLRGIQDRVAYGASKAAVVNMAQVLAIDLAKYGIRANAICPAPIETPLVTKLHDAETRAQWLSRIPAARYGQVEEVAQAALFLLDDARSGYITGHALPVDGGYAGAGVMAGAG</sequence>
<gene>
    <name evidence="2" type="ORF">KHU32_16245</name>
</gene>
<dbReference type="Pfam" id="PF13561">
    <property type="entry name" value="adh_short_C2"/>
    <property type="match status" value="1"/>
</dbReference>
<reference evidence="2 3" key="1">
    <citation type="submission" date="2021-05" db="EMBL/GenBank/DDBJ databases">
        <title>Roseococcus sp. XZZS9, whole genome shotgun sequencing project.</title>
        <authorList>
            <person name="Zhao G."/>
            <person name="Shen L."/>
        </authorList>
    </citation>
    <scope>NUCLEOTIDE SEQUENCE [LARGE SCALE GENOMIC DNA]</scope>
    <source>
        <strain evidence="2 3">XZZS9</strain>
    </source>
</reference>
<dbReference type="InterPro" id="IPR002347">
    <property type="entry name" value="SDR_fam"/>
</dbReference>
<dbReference type="InterPro" id="IPR036291">
    <property type="entry name" value="NAD(P)-bd_dom_sf"/>
</dbReference>
<dbReference type="RefSeq" id="WP_213671205.1">
    <property type="nucleotide sequence ID" value="NZ_JAHCDA010000003.1"/>
</dbReference>
<comment type="similarity">
    <text evidence="1">Belongs to the short-chain dehydrogenases/reductases (SDR) family.</text>
</comment>
<dbReference type="Gene3D" id="3.40.50.720">
    <property type="entry name" value="NAD(P)-binding Rossmann-like Domain"/>
    <property type="match status" value="1"/>
</dbReference>
<dbReference type="EMBL" id="JAHCDA010000003">
    <property type="protein sequence ID" value="MBS7812503.1"/>
    <property type="molecule type" value="Genomic_DNA"/>
</dbReference>
<dbReference type="SUPFAM" id="SSF51735">
    <property type="entry name" value="NAD(P)-binding Rossmann-fold domains"/>
    <property type="match status" value="1"/>
</dbReference>
<dbReference type="PANTHER" id="PTHR42760">
    <property type="entry name" value="SHORT-CHAIN DEHYDROGENASES/REDUCTASES FAMILY MEMBER"/>
    <property type="match status" value="1"/>
</dbReference>
<dbReference type="PROSITE" id="PS00061">
    <property type="entry name" value="ADH_SHORT"/>
    <property type="match status" value="1"/>
</dbReference>
<name>A0ABS5QG69_9PROT</name>
<keyword evidence="3" id="KW-1185">Reference proteome</keyword>
<evidence type="ECO:0000256" key="1">
    <source>
        <dbReference type="ARBA" id="ARBA00006484"/>
    </source>
</evidence>
<organism evidence="2 3">
    <name type="scientific">Roseococcus pinisoli</name>
    <dbReference type="NCBI Taxonomy" id="2835040"/>
    <lineage>
        <taxon>Bacteria</taxon>
        <taxon>Pseudomonadati</taxon>
        <taxon>Pseudomonadota</taxon>
        <taxon>Alphaproteobacteria</taxon>
        <taxon>Acetobacterales</taxon>
        <taxon>Roseomonadaceae</taxon>
        <taxon>Roseococcus</taxon>
    </lineage>
</organism>
<evidence type="ECO:0000313" key="2">
    <source>
        <dbReference type="EMBL" id="MBS7812503.1"/>
    </source>
</evidence>
<dbReference type="CDD" id="cd05233">
    <property type="entry name" value="SDR_c"/>
    <property type="match status" value="1"/>
</dbReference>
<comment type="caution">
    <text evidence="2">The sequence shown here is derived from an EMBL/GenBank/DDBJ whole genome shotgun (WGS) entry which is preliminary data.</text>
</comment>
<dbReference type="PRINTS" id="PR00081">
    <property type="entry name" value="GDHRDH"/>
</dbReference>
<protein>
    <submittedName>
        <fullName evidence="2">SDR family oxidoreductase</fullName>
    </submittedName>
</protein>
<accession>A0ABS5QG69</accession>
<proteinExistence type="inferred from homology"/>